<evidence type="ECO:0000313" key="4">
    <source>
        <dbReference type="Proteomes" id="UP000002495"/>
    </source>
</evidence>
<accession>Q7VJW0</accession>
<feature type="domain" description="Putative Se/S carrier protein-like" evidence="2">
    <location>
        <begin position="11"/>
        <end position="59"/>
    </location>
</feature>
<feature type="signal peptide" evidence="1">
    <location>
        <begin position="1"/>
        <end position="22"/>
    </location>
</feature>
<protein>
    <recommendedName>
        <fullName evidence="2">Putative Se/S carrier protein-like domain-containing protein</fullName>
    </recommendedName>
</protein>
<dbReference type="RefSeq" id="WP_011114976.1">
    <property type="nucleotide sequence ID" value="NC_004917.1"/>
</dbReference>
<dbReference type="InterPro" id="IPR021778">
    <property type="entry name" value="Se/S_carrier-like"/>
</dbReference>
<dbReference type="STRING" id="235279.HH_0133"/>
<proteinExistence type="predicted"/>
<dbReference type="AlphaFoldDB" id="Q7VJW0"/>
<evidence type="ECO:0000313" key="3">
    <source>
        <dbReference type="EMBL" id="AAP76730.1"/>
    </source>
</evidence>
<organism evidence="3 4">
    <name type="scientific">Helicobacter hepaticus (strain ATCC 51449 / 3B1)</name>
    <dbReference type="NCBI Taxonomy" id="235279"/>
    <lineage>
        <taxon>Bacteria</taxon>
        <taxon>Pseudomonadati</taxon>
        <taxon>Campylobacterota</taxon>
        <taxon>Epsilonproteobacteria</taxon>
        <taxon>Campylobacterales</taxon>
        <taxon>Helicobacteraceae</taxon>
        <taxon>Helicobacter</taxon>
    </lineage>
</organism>
<name>Q7VJW0_HELHP</name>
<dbReference type="HOGENOM" id="CLU_167443_0_1_7"/>
<reference evidence="3 4" key="1">
    <citation type="journal article" date="2003" name="Proc. Natl. Acad. Sci. U.S.A.">
        <title>The complete genome sequence of the carcinogenic bacterium Helicobacter hepaticus.</title>
        <authorList>
            <person name="Suerbaum S."/>
            <person name="Josenhans C."/>
            <person name="Sterzenbach T."/>
            <person name="Drescher B."/>
            <person name="Brandt P."/>
            <person name="Bell M."/>
            <person name="Droege M."/>
            <person name="Fartmann B."/>
            <person name="Fischer H.-P."/>
            <person name="Ge Z."/>
            <person name="Hoerster A."/>
            <person name="Holland R."/>
            <person name="Klein K."/>
            <person name="Koenig J."/>
            <person name="Macko L."/>
            <person name="Mendz G.L."/>
            <person name="Nyakatura G."/>
            <person name="Schauer D.B."/>
            <person name="Shen Z."/>
            <person name="Weber J."/>
            <person name="Frosch M."/>
            <person name="Fox J.G."/>
        </authorList>
    </citation>
    <scope>NUCLEOTIDE SEQUENCE [LARGE SCALE GENOMIC DNA]</scope>
    <source>
        <strain evidence="4">ATCC 51449 / 3B1</strain>
    </source>
</reference>
<dbReference type="KEGG" id="hhe:HH_0133"/>
<dbReference type="Proteomes" id="UP000002495">
    <property type="component" value="Chromosome"/>
</dbReference>
<sequence length="92" mass="10464">MQGDSQPFRAYILLLTTSSAFAAQRCLSSPLLACFEFSLNLVPTPKEYRSDCGLALFLEGGNTLQDEYLTRFLESINEILTQRHIKYEIKLI</sequence>
<gene>
    <name evidence="3" type="ordered locus">HH_0133</name>
</gene>
<dbReference type="EMBL" id="AE017125">
    <property type="protein sequence ID" value="AAP76730.1"/>
    <property type="molecule type" value="Genomic_DNA"/>
</dbReference>
<evidence type="ECO:0000256" key="1">
    <source>
        <dbReference type="SAM" id="SignalP"/>
    </source>
</evidence>
<evidence type="ECO:0000259" key="2">
    <source>
        <dbReference type="Pfam" id="PF11823"/>
    </source>
</evidence>
<feature type="chain" id="PRO_5004292589" description="Putative Se/S carrier protein-like domain-containing protein" evidence="1">
    <location>
        <begin position="23"/>
        <end position="92"/>
    </location>
</feature>
<dbReference type="Pfam" id="PF11823">
    <property type="entry name" value="Se_S_carrier"/>
    <property type="match status" value="1"/>
</dbReference>
<keyword evidence="1" id="KW-0732">Signal</keyword>
<keyword evidence="4" id="KW-1185">Reference proteome</keyword>
<dbReference type="OrthoDB" id="5329905at2"/>